<evidence type="ECO:0000313" key="4">
    <source>
        <dbReference type="EMBL" id="MEY2251220.1"/>
    </source>
</evidence>
<organism evidence="4 5">
    <name type="scientific">Comamonas sediminis</name>
    <dbReference type="NCBI Taxonomy" id="1783360"/>
    <lineage>
        <taxon>Bacteria</taxon>
        <taxon>Pseudomonadati</taxon>
        <taxon>Pseudomonadota</taxon>
        <taxon>Betaproteobacteria</taxon>
        <taxon>Burkholderiales</taxon>
        <taxon>Comamonadaceae</taxon>
        <taxon>Comamonas</taxon>
    </lineage>
</organism>
<dbReference type="SUPFAM" id="SSF48403">
    <property type="entry name" value="Ankyrin repeat"/>
    <property type="match status" value="1"/>
</dbReference>
<gene>
    <name evidence="4" type="ORF">AB7A72_09400</name>
</gene>
<dbReference type="Pfam" id="PF12796">
    <property type="entry name" value="Ank_2"/>
    <property type="match status" value="1"/>
</dbReference>
<sequence length="125" mass="13513">MVSLDEVFSDFKDYAGFDEEYEVSVNSKAADGKTPLHWMAVLGDHHGVALLLTAGAGINKSDHEGATPLHDAVLSRQTLVVEILVLAGADLNIQNFAGLTPMELALNDGFQPCVEFLTKFLINLK</sequence>
<keyword evidence="5" id="KW-1185">Reference proteome</keyword>
<reference evidence="4 5" key="1">
    <citation type="journal article" date="2016" name="Int. J. Syst. Evol. Microbiol.">
        <title>Description of Comamonas sediminis sp. nov., isolated from lagoon sediments.</title>
        <authorList>
            <person name="Subhash Y."/>
            <person name="Bang J.J."/>
            <person name="You T.H."/>
            <person name="Lee S.S."/>
        </authorList>
    </citation>
    <scope>NUCLEOTIDE SEQUENCE [LARGE SCALE GENOMIC DNA]</scope>
    <source>
        <strain evidence="4 5">JCM 31169</strain>
    </source>
</reference>
<evidence type="ECO:0000256" key="2">
    <source>
        <dbReference type="ARBA" id="ARBA00023043"/>
    </source>
</evidence>
<feature type="repeat" description="ANK" evidence="3">
    <location>
        <begin position="64"/>
        <end position="96"/>
    </location>
</feature>
<dbReference type="PANTHER" id="PTHR24171">
    <property type="entry name" value="ANKYRIN REPEAT DOMAIN-CONTAINING PROTEIN 39-RELATED"/>
    <property type="match status" value="1"/>
</dbReference>
<dbReference type="InterPro" id="IPR036770">
    <property type="entry name" value="Ankyrin_rpt-contain_sf"/>
</dbReference>
<dbReference type="EMBL" id="JBGBDC010000003">
    <property type="protein sequence ID" value="MEY2251220.1"/>
    <property type="molecule type" value="Genomic_DNA"/>
</dbReference>
<dbReference type="RefSeq" id="WP_369459736.1">
    <property type="nucleotide sequence ID" value="NZ_JBGBDC010000003.1"/>
</dbReference>
<evidence type="ECO:0000256" key="3">
    <source>
        <dbReference type="PROSITE-ProRule" id="PRU00023"/>
    </source>
</evidence>
<protein>
    <submittedName>
        <fullName evidence="4">Ankyrin repeat domain-containing protein</fullName>
    </submittedName>
</protein>
<dbReference type="Proteomes" id="UP001562178">
    <property type="component" value="Unassembled WGS sequence"/>
</dbReference>
<comment type="caution">
    <text evidence="4">The sequence shown here is derived from an EMBL/GenBank/DDBJ whole genome shotgun (WGS) entry which is preliminary data.</text>
</comment>
<feature type="repeat" description="ANK" evidence="3">
    <location>
        <begin position="31"/>
        <end position="63"/>
    </location>
</feature>
<evidence type="ECO:0000256" key="1">
    <source>
        <dbReference type="ARBA" id="ARBA00022737"/>
    </source>
</evidence>
<dbReference type="InterPro" id="IPR002110">
    <property type="entry name" value="Ankyrin_rpt"/>
</dbReference>
<keyword evidence="2 3" id="KW-0040">ANK repeat</keyword>
<dbReference type="Gene3D" id="1.25.40.20">
    <property type="entry name" value="Ankyrin repeat-containing domain"/>
    <property type="match status" value="2"/>
</dbReference>
<dbReference type="PROSITE" id="PS50297">
    <property type="entry name" value="ANK_REP_REGION"/>
    <property type="match status" value="2"/>
</dbReference>
<accession>A0ABV4B2Z0</accession>
<proteinExistence type="predicted"/>
<dbReference type="PROSITE" id="PS50088">
    <property type="entry name" value="ANK_REPEAT"/>
    <property type="match status" value="2"/>
</dbReference>
<evidence type="ECO:0000313" key="5">
    <source>
        <dbReference type="Proteomes" id="UP001562178"/>
    </source>
</evidence>
<name>A0ABV4B2Z0_9BURK</name>
<keyword evidence="1" id="KW-0677">Repeat</keyword>
<dbReference type="SMART" id="SM00248">
    <property type="entry name" value="ANK"/>
    <property type="match status" value="2"/>
</dbReference>